<dbReference type="InterPro" id="IPR022073">
    <property type="entry name" value="T4BSS_DotH_IcmK"/>
</dbReference>
<evidence type="ECO:0000256" key="2">
    <source>
        <dbReference type="SAM" id="SignalP"/>
    </source>
</evidence>
<feature type="compositionally biased region" description="Pro residues" evidence="1">
    <location>
        <begin position="44"/>
        <end position="69"/>
    </location>
</feature>
<reference evidence="3 4" key="1">
    <citation type="journal article" date="2015" name="Genome Announc.">
        <title>Complete Genome Sequence of Methylobacterium aquaticum Strain 22A, Isolated from Racomitrium japonicum Moss.</title>
        <authorList>
            <person name="Tani A."/>
            <person name="Ogura Y."/>
            <person name="Hayashi T."/>
            <person name="Kimbara K."/>
        </authorList>
    </citation>
    <scope>NUCLEOTIDE SEQUENCE [LARGE SCALE GENOMIC DNA]</scope>
    <source>
        <strain evidence="3 4">MA-22A</strain>
    </source>
</reference>
<dbReference type="AlphaFoldDB" id="A0A1Y0ZFU0"/>
<dbReference type="EMBL" id="AP014704">
    <property type="protein sequence ID" value="BAR47233.1"/>
    <property type="molecule type" value="Genomic_DNA"/>
</dbReference>
<dbReference type="Pfam" id="PF12293">
    <property type="entry name" value="T4BSS_DotH_IcmK"/>
    <property type="match status" value="2"/>
</dbReference>
<feature type="chain" id="PRO_5012688557" description="Intracellular multiplication protein IcmK" evidence="2">
    <location>
        <begin position="22"/>
        <end position="419"/>
    </location>
</feature>
<proteinExistence type="predicted"/>
<name>A0A1Y0ZFU0_9HYPH</name>
<evidence type="ECO:0000256" key="1">
    <source>
        <dbReference type="SAM" id="MobiDB-lite"/>
    </source>
</evidence>
<organism evidence="3 4">
    <name type="scientific">Methylobacterium aquaticum</name>
    <dbReference type="NCBI Taxonomy" id="270351"/>
    <lineage>
        <taxon>Bacteria</taxon>
        <taxon>Pseudomonadati</taxon>
        <taxon>Pseudomonadota</taxon>
        <taxon>Alphaproteobacteria</taxon>
        <taxon>Hyphomicrobiales</taxon>
        <taxon>Methylobacteriaceae</taxon>
        <taxon>Methylobacterium</taxon>
    </lineage>
</organism>
<feature type="signal peptide" evidence="2">
    <location>
        <begin position="1"/>
        <end position="21"/>
    </location>
</feature>
<evidence type="ECO:0000313" key="3">
    <source>
        <dbReference type="EMBL" id="BAR47233.1"/>
    </source>
</evidence>
<dbReference type="KEGG" id="maqu:Maq22A_c28635"/>
<evidence type="ECO:0008006" key="5">
    <source>
        <dbReference type="Google" id="ProtNLM"/>
    </source>
</evidence>
<protein>
    <recommendedName>
        <fullName evidence="5">Intracellular multiplication protein IcmK</fullName>
    </recommendedName>
</protein>
<feature type="compositionally biased region" description="Low complexity" evidence="1">
    <location>
        <begin position="70"/>
        <end position="83"/>
    </location>
</feature>
<evidence type="ECO:0000313" key="4">
    <source>
        <dbReference type="Proteomes" id="UP000061432"/>
    </source>
</evidence>
<keyword evidence="2" id="KW-0732">Signal</keyword>
<accession>A0A1Y0ZFU0</accession>
<dbReference type="STRING" id="270351.Maq22A_c28635"/>
<feature type="region of interest" description="Disordered" evidence="1">
    <location>
        <begin position="31"/>
        <end position="94"/>
    </location>
</feature>
<gene>
    <name evidence="3" type="ORF">Maq22A_c28635</name>
</gene>
<dbReference type="Proteomes" id="UP000061432">
    <property type="component" value="Chromosome"/>
</dbReference>
<sequence>MGGRIRVVGLAALAAAVTCGAGDAPAQPWRVAQATGGGATNPAPISPAPISPAPAPAAAPVPGPSPAAPPQAAVSAPSEAPRAASPPPPRELTPAEISSLQSVMTDRSGSAILTPGNVGAIRNRVIDAQRAATAPGYGDEGPPKIRPRLMSVQPQVDMATPQTVHLAFGMVTPITILDAGGRPWPIAASAYDPRSFAVDGGGCGGQASAPAERPTTIHIMPCRVSTYGNISITLENYPLPIVLIVQSGGRGGEAVDLPVTIEVRGRAAPLTARAAEPAAPMNPAAAAALRPPDAIPVPPGRHTALAAAPDGAVRTIAARVGRGRVARATGDLPDRLMDEFGLGTPPRGAVRLRVDDPAVSAWMLGGRLYVRGPVVVVNPVQDAMAQTPDGVRVWRFDRPVPRLLVTDADGRERAVAIDD</sequence>
<reference evidence="4" key="2">
    <citation type="submission" date="2015-01" db="EMBL/GenBank/DDBJ databases">
        <title>Complete genome sequence of Methylobacterium aquaticum strain 22A.</title>
        <authorList>
            <person name="Tani A."/>
            <person name="Ogura Y."/>
            <person name="Hayashi T."/>
        </authorList>
    </citation>
    <scope>NUCLEOTIDE SEQUENCE [LARGE SCALE GENOMIC DNA]</scope>
    <source>
        <strain evidence="4">MA-22A</strain>
    </source>
</reference>